<organism evidence="15 16">
    <name type="scientific">Tsukamurella paurometabola</name>
    <name type="common">Corynebacterium paurometabolum</name>
    <dbReference type="NCBI Taxonomy" id="2061"/>
    <lineage>
        <taxon>Bacteria</taxon>
        <taxon>Bacillati</taxon>
        <taxon>Actinomycetota</taxon>
        <taxon>Actinomycetes</taxon>
        <taxon>Mycobacteriales</taxon>
        <taxon>Tsukamurellaceae</taxon>
        <taxon>Tsukamurella</taxon>
    </lineage>
</organism>
<dbReference type="SUPFAM" id="SSF51905">
    <property type="entry name" value="FAD/NAD(P)-binding domain"/>
    <property type="match status" value="1"/>
</dbReference>
<dbReference type="RefSeq" id="WP_126197980.1">
    <property type="nucleotide sequence ID" value="NZ_CP085954.1"/>
</dbReference>
<evidence type="ECO:0000256" key="3">
    <source>
        <dbReference type="ARBA" id="ARBA00008562"/>
    </source>
</evidence>
<dbReference type="EMBL" id="LR131273">
    <property type="protein sequence ID" value="VDR40920.1"/>
    <property type="molecule type" value="Genomic_DNA"/>
</dbReference>
<dbReference type="AlphaFoldDB" id="A0A3P8MCR5"/>
<feature type="domain" description="FAD-dependent oxidoreductase 2 FAD-binding" evidence="14">
    <location>
        <begin position="24"/>
        <end position="395"/>
    </location>
</feature>
<dbReference type="GO" id="GO:0034628">
    <property type="term" value="P:'de novo' NAD+ biosynthetic process from L-aspartate"/>
    <property type="evidence" value="ECO:0007669"/>
    <property type="project" value="TreeGrafter"/>
</dbReference>
<keyword evidence="8 13" id="KW-0274">FAD</keyword>
<evidence type="ECO:0000259" key="14">
    <source>
        <dbReference type="Pfam" id="PF00890"/>
    </source>
</evidence>
<evidence type="ECO:0000256" key="5">
    <source>
        <dbReference type="ARBA" id="ARBA00021901"/>
    </source>
</evidence>
<dbReference type="Gene3D" id="3.50.50.60">
    <property type="entry name" value="FAD/NAD(P)-binding domain"/>
    <property type="match status" value="1"/>
</dbReference>
<dbReference type="PANTHER" id="PTHR42716:SF2">
    <property type="entry name" value="L-ASPARTATE OXIDASE, CHLOROPLASTIC"/>
    <property type="match status" value="1"/>
</dbReference>
<dbReference type="Proteomes" id="UP000271626">
    <property type="component" value="Chromosome"/>
</dbReference>
<accession>A0A3P8MCR5</accession>
<dbReference type="PRINTS" id="PR00411">
    <property type="entry name" value="PNDRDTASEI"/>
</dbReference>
<evidence type="ECO:0000256" key="7">
    <source>
        <dbReference type="ARBA" id="ARBA00022642"/>
    </source>
</evidence>
<dbReference type="InterPro" id="IPR027477">
    <property type="entry name" value="Succ_DH/fumarate_Rdtase_cat_sf"/>
</dbReference>
<keyword evidence="7 13" id="KW-0662">Pyridine nucleotide biosynthesis</keyword>
<comment type="cofactor">
    <cofactor evidence="1 13">
        <name>FAD</name>
        <dbReference type="ChEBI" id="CHEBI:57692"/>
    </cofactor>
</comment>
<evidence type="ECO:0000256" key="4">
    <source>
        <dbReference type="ARBA" id="ARBA00012173"/>
    </source>
</evidence>
<evidence type="ECO:0000256" key="10">
    <source>
        <dbReference type="ARBA" id="ARBA00029426"/>
    </source>
</evidence>
<dbReference type="SUPFAM" id="SSF56425">
    <property type="entry name" value="Succinate dehydrogenase/fumarate reductase flavoprotein, catalytic domain"/>
    <property type="match status" value="1"/>
</dbReference>
<evidence type="ECO:0000313" key="16">
    <source>
        <dbReference type="Proteomes" id="UP000271626"/>
    </source>
</evidence>
<dbReference type="FunFam" id="3.90.700.10:FF:000002">
    <property type="entry name" value="L-aspartate oxidase"/>
    <property type="match status" value="1"/>
</dbReference>
<name>A0A3P8MCR5_TSUPA</name>
<sequence length="509" mass="51582">MTTAAGSGSSAPQGFPLDGTAVADLLVVGAGVAGLTAAVAAADAGLAVTVLFKPSTGGAPSTSTAYAQGGIAVVDPSDPEDSIDRHVADTVAAGGPLVDVVATRSILADGPAAVDRLISWGAEFDRRLDGRLKRTREGGHTVSRIIHAGGDATGAEVQRALTAAAKTRPTLVARPAQAYALLADGDRVLGVRTAEGDAFGRTVLLATGGAGHLFSSTTNPLGATGDGIALAAAAGADVCELEFVQFHPTMLYTPGARGRRPLISEAVRGEGAHLVDANGESVMDGVHPMGDLAPRDVVARAVTDAMERTGAPCAYLDATMIPDVAERFPTVTEAVRAAGLDPQTDLVPVVPGAHYLCGGVVTDLRGATGVPGLYAAGEVARTGLHGANRLASNSLLEALVMGLRVAAAAVSAPALDVIPGAVREIAPPQARAEREALQDAMTRSCGVRRTVAGLADLTALLDDPAFVADRPAVSSRDREDAVLTAVARRMAGQALTRQESVTEVVEVRP</sequence>
<dbReference type="InterPro" id="IPR037099">
    <property type="entry name" value="Fum_R/Succ_DH_flav-like_C_sf"/>
</dbReference>
<dbReference type="Pfam" id="PF00890">
    <property type="entry name" value="FAD_binding_2"/>
    <property type="match status" value="1"/>
</dbReference>
<comment type="pathway">
    <text evidence="2 13">Cofactor biosynthesis; NAD(+) biosynthesis; iminoaspartate from L-aspartate (oxidase route): step 1/1.</text>
</comment>
<dbReference type="OrthoDB" id="9805351at2"/>
<evidence type="ECO:0000256" key="8">
    <source>
        <dbReference type="ARBA" id="ARBA00022827"/>
    </source>
</evidence>
<evidence type="ECO:0000256" key="9">
    <source>
        <dbReference type="ARBA" id="ARBA00023002"/>
    </source>
</evidence>
<dbReference type="PRINTS" id="PR00368">
    <property type="entry name" value="FADPNR"/>
</dbReference>
<evidence type="ECO:0000256" key="1">
    <source>
        <dbReference type="ARBA" id="ARBA00001974"/>
    </source>
</evidence>
<dbReference type="UniPathway" id="UPA00253">
    <property type="reaction ID" value="UER00326"/>
</dbReference>
<dbReference type="GO" id="GO:0008734">
    <property type="term" value="F:L-aspartate oxidase activity"/>
    <property type="evidence" value="ECO:0007669"/>
    <property type="project" value="UniProtKB-UniRule"/>
</dbReference>
<evidence type="ECO:0000256" key="6">
    <source>
        <dbReference type="ARBA" id="ARBA00022630"/>
    </source>
</evidence>
<gene>
    <name evidence="15" type="primary">nadB</name>
    <name evidence="15" type="ORF">NCTC10741_04084</name>
</gene>
<dbReference type="InterPro" id="IPR005288">
    <property type="entry name" value="NadB"/>
</dbReference>
<proteinExistence type="inferred from homology"/>
<dbReference type="InterPro" id="IPR003953">
    <property type="entry name" value="FAD-dep_OxRdtase_2_FAD-bd"/>
</dbReference>
<comment type="similarity">
    <text evidence="3 13">Belongs to the FAD-dependent oxidoreductase 2 family. NadB subfamily.</text>
</comment>
<evidence type="ECO:0000256" key="11">
    <source>
        <dbReference type="ARBA" id="ARBA00048305"/>
    </source>
</evidence>
<dbReference type="Gene3D" id="3.90.700.10">
    <property type="entry name" value="Succinate dehydrogenase/fumarate reductase flavoprotein, catalytic domain"/>
    <property type="match status" value="1"/>
</dbReference>
<evidence type="ECO:0000313" key="15">
    <source>
        <dbReference type="EMBL" id="VDR40920.1"/>
    </source>
</evidence>
<evidence type="ECO:0000256" key="13">
    <source>
        <dbReference type="RuleBase" id="RU362049"/>
    </source>
</evidence>
<keyword evidence="9 13" id="KW-0560">Oxidoreductase</keyword>
<keyword evidence="6 13" id="KW-0285">Flavoprotein</keyword>
<comment type="function">
    <text evidence="10">Catalyzes the oxidation of L-aspartate to iminoaspartate, the first step in the de novo biosynthesis of NAD(+).</text>
</comment>
<protein>
    <recommendedName>
        <fullName evidence="5 12">L-aspartate oxidase</fullName>
        <ecNumber evidence="4 12">1.4.3.16</ecNumber>
    </recommendedName>
</protein>
<comment type="subcellular location">
    <subcellularLocation>
        <location evidence="13">Cytoplasm</location>
    </subcellularLocation>
</comment>
<comment type="catalytic activity">
    <reaction evidence="11">
        <text>L-aspartate + O2 = iminosuccinate + H2O2</text>
        <dbReference type="Rhea" id="RHEA:25876"/>
        <dbReference type="ChEBI" id="CHEBI:15379"/>
        <dbReference type="ChEBI" id="CHEBI:16240"/>
        <dbReference type="ChEBI" id="CHEBI:29991"/>
        <dbReference type="ChEBI" id="CHEBI:77875"/>
        <dbReference type="EC" id="1.4.3.16"/>
    </reaction>
    <physiologicalReaction direction="left-to-right" evidence="11">
        <dbReference type="Rhea" id="RHEA:25877"/>
    </physiologicalReaction>
</comment>
<dbReference type="GO" id="GO:0005737">
    <property type="term" value="C:cytoplasm"/>
    <property type="evidence" value="ECO:0007669"/>
    <property type="project" value="UniProtKB-SubCell"/>
</dbReference>
<dbReference type="InterPro" id="IPR036188">
    <property type="entry name" value="FAD/NAD-bd_sf"/>
</dbReference>
<dbReference type="GO" id="GO:0033765">
    <property type="term" value="F:steroid dehydrogenase activity, acting on the CH-CH group of donors"/>
    <property type="evidence" value="ECO:0007669"/>
    <property type="project" value="UniProtKB-ARBA"/>
</dbReference>
<dbReference type="EC" id="1.4.3.16" evidence="4 12"/>
<reference evidence="15 16" key="1">
    <citation type="submission" date="2018-12" db="EMBL/GenBank/DDBJ databases">
        <authorList>
            <consortium name="Pathogen Informatics"/>
        </authorList>
    </citation>
    <scope>NUCLEOTIDE SEQUENCE [LARGE SCALE GENOMIC DNA]</scope>
    <source>
        <strain evidence="15 16">NCTC10741</strain>
    </source>
</reference>
<evidence type="ECO:0000256" key="2">
    <source>
        <dbReference type="ARBA" id="ARBA00004950"/>
    </source>
</evidence>
<evidence type="ECO:0000256" key="12">
    <source>
        <dbReference type="NCBIfam" id="TIGR00551"/>
    </source>
</evidence>
<dbReference type="SUPFAM" id="SSF46977">
    <property type="entry name" value="Succinate dehydrogenase/fumarate reductase flavoprotein C-terminal domain"/>
    <property type="match status" value="1"/>
</dbReference>
<dbReference type="PANTHER" id="PTHR42716">
    <property type="entry name" value="L-ASPARTATE OXIDASE"/>
    <property type="match status" value="1"/>
</dbReference>
<dbReference type="NCBIfam" id="TIGR00551">
    <property type="entry name" value="nadB"/>
    <property type="match status" value="1"/>
</dbReference>